<accession>A0ABN9RN23</accession>
<evidence type="ECO:0000313" key="1">
    <source>
        <dbReference type="EMBL" id="CAK0820086.1"/>
    </source>
</evidence>
<comment type="caution">
    <text evidence="1">The sequence shown here is derived from an EMBL/GenBank/DDBJ whole genome shotgun (WGS) entry which is preliminary data.</text>
</comment>
<dbReference type="Proteomes" id="UP001189429">
    <property type="component" value="Unassembled WGS sequence"/>
</dbReference>
<organism evidence="1 2">
    <name type="scientific">Prorocentrum cordatum</name>
    <dbReference type="NCBI Taxonomy" id="2364126"/>
    <lineage>
        <taxon>Eukaryota</taxon>
        <taxon>Sar</taxon>
        <taxon>Alveolata</taxon>
        <taxon>Dinophyceae</taxon>
        <taxon>Prorocentrales</taxon>
        <taxon>Prorocentraceae</taxon>
        <taxon>Prorocentrum</taxon>
    </lineage>
</organism>
<gene>
    <name evidence="1" type="ORF">PCOR1329_LOCUS21897</name>
</gene>
<sequence>MPRPGFFLEVGANHSEELSNTLLLERAAGWSGVCVEPFPRGDWSTRQGSELVRCAVGPDGKRLRFIAPGHVLGGLLEQVDLPRVRRDVPQDQQAIVE</sequence>
<evidence type="ECO:0000313" key="2">
    <source>
        <dbReference type="Proteomes" id="UP001189429"/>
    </source>
</evidence>
<dbReference type="EMBL" id="CAUYUJ010007252">
    <property type="protein sequence ID" value="CAK0820086.1"/>
    <property type="molecule type" value="Genomic_DNA"/>
</dbReference>
<proteinExistence type="predicted"/>
<feature type="non-terminal residue" evidence="1">
    <location>
        <position position="97"/>
    </location>
</feature>
<protein>
    <submittedName>
        <fullName evidence="1">Uncharacterized protein</fullName>
    </submittedName>
</protein>
<keyword evidence="2" id="KW-1185">Reference proteome</keyword>
<name>A0ABN9RN23_9DINO</name>
<reference evidence="1" key="1">
    <citation type="submission" date="2023-10" db="EMBL/GenBank/DDBJ databases">
        <authorList>
            <person name="Chen Y."/>
            <person name="Shah S."/>
            <person name="Dougan E. K."/>
            <person name="Thang M."/>
            <person name="Chan C."/>
        </authorList>
    </citation>
    <scope>NUCLEOTIDE SEQUENCE [LARGE SCALE GENOMIC DNA]</scope>
</reference>